<evidence type="ECO:0000313" key="1">
    <source>
        <dbReference type="EMBL" id="JAD48259.1"/>
    </source>
</evidence>
<sequence length="28" mass="3046">MHLSLTVLLPYLPGSPYGAHQELQLPIG</sequence>
<organism evidence="1">
    <name type="scientific">Arundo donax</name>
    <name type="common">Giant reed</name>
    <name type="synonym">Donax arundinaceus</name>
    <dbReference type="NCBI Taxonomy" id="35708"/>
    <lineage>
        <taxon>Eukaryota</taxon>
        <taxon>Viridiplantae</taxon>
        <taxon>Streptophyta</taxon>
        <taxon>Embryophyta</taxon>
        <taxon>Tracheophyta</taxon>
        <taxon>Spermatophyta</taxon>
        <taxon>Magnoliopsida</taxon>
        <taxon>Liliopsida</taxon>
        <taxon>Poales</taxon>
        <taxon>Poaceae</taxon>
        <taxon>PACMAD clade</taxon>
        <taxon>Arundinoideae</taxon>
        <taxon>Arundineae</taxon>
        <taxon>Arundo</taxon>
    </lineage>
</organism>
<name>A0A0A9A991_ARUDO</name>
<reference evidence="1" key="2">
    <citation type="journal article" date="2015" name="Data Brief">
        <title>Shoot transcriptome of the giant reed, Arundo donax.</title>
        <authorList>
            <person name="Barrero R.A."/>
            <person name="Guerrero F.D."/>
            <person name="Moolhuijzen P."/>
            <person name="Goolsby J.A."/>
            <person name="Tidwell J."/>
            <person name="Bellgard S.E."/>
            <person name="Bellgard M.I."/>
        </authorList>
    </citation>
    <scope>NUCLEOTIDE SEQUENCE</scope>
    <source>
        <tissue evidence="1">Shoot tissue taken approximately 20 cm above the soil surface</tissue>
    </source>
</reference>
<proteinExistence type="predicted"/>
<dbReference type="EMBL" id="GBRH01249636">
    <property type="protein sequence ID" value="JAD48259.1"/>
    <property type="molecule type" value="Transcribed_RNA"/>
</dbReference>
<reference evidence="1" key="1">
    <citation type="submission" date="2014-09" db="EMBL/GenBank/DDBJ databases">
        <authorList>
            <person name="Magalhaes I.L.F."/>
            <person name="Oliveira U."/>
            <person name="Santos F.R."/>
            <person name="Vidigal T.H.D.A."/>
            <person name="Brescovit A.D."/>
            <person name="Santos A.J."/>
        </authorList>
    </citation>
    <scope>NUCLEOTIDE SEQUENCE</scope>
    <source>
        <tissue evidence="1">Shoot tissue taken approximately 20 cm above the soil surface</tissue>
    </source>
</reference>
<dbReference type="AlphaFoldDB" id="A0A0A9A991"/>
<protein>
    <submittedName>
        <fullName evidence="1">Uncharacterized protein</fullName>
    </submittedName>
</protein>
<accession>A0A0A9A991</accession>